<evidence type="ECO:0000256" key="1">
    <source>
        <dbReference type="SAM" id="Phobius"/>
    </source>
</evidence>
<keyword evidence="1" id="KW-0812">Transmembrane</keyword>
<proteinExistence type="predicted"/>
<protein>
    <submittedName>
        <fullName evidence="2">Uncharacterized protein</fullName>
    </submittedName>
</protein>
<evidence type="ECO:0000313" key="2">
    <source>
        <dbReference type="EMBL" id="GAH03888.1"/>
    </source>
</evidence>
<organism evidence="2">
    <name type="scientific">marine sediment metagenome</name>
    <dbReference type="NCBI Taxonomy" id="412755"/>
    <lineage>
        <taxon>unclassified sequences</taxon>
        <taxon>metagenomes</taxon>
        <taxon>ecological metagenomes</taxon>
    </lineage>
</organism>
<name>X1E5D9_9ZZZZ</name>
<feature type="non-terminal residue" evidence="2">
    <location>
        <position position="1"/>
    </location>
</feature>
<reference evidence="2" key="1">
    <citation type="journal article" date="2014" name="Front. Microbiol.">
        <title>High frequency of phylogenetically diverse reductive dehalogenase-homologous genes in deep subseafloor sedimentary metagenomes.</title>
        <authorList>
            <person name="Kawai M."/>
            <person name="Futagami T."/>
            <person name="Toyoda A."/>
            <person name="Takaki Y."/>
            <person name="Nishi S."/>
            <person name="Hori S."/>
            <person name="Arai W."/>
            <person name="Tsubouchi T."/>
            <person name="Morono Y."/>
            <person name="Uchiyama I."/>
            <person name="Ito T."/>
            <person name="Fujiyama A."/>
            <person name="Inagaki F."/>
            <person name="Takami H."/>
        </authorList>
    </citation>
    <scope>NUCLEOTIDE SEQUENCE</scope>
    <source>
        <strain evidence="2">Expedition CK06-06</strain>
    </source>
</reference>
<feature type="transmembrane region" description="Helical" evidence="1">
    <location>
        <begin position="39"/>
        <end position="62"/>
    </location>
</feature>
<keyword evidence="1" id="KW-1133">Transmembrane helix</keyword>
<keyword evidence="1" id="KW-0472">Membrane</keyword>
<accession>X1E5D9</accession>
<sequence>SATESDYSDEAAITDIEVVEIDSRHVLCMPIETPDNKRYWRISIIGLLEAVAQIYLIFMGIVDEITLRYMMGQSEEKIYDGSKIIESLGGIRSARRYHDGRDRFEYAWDHLDATNEARLQDVIDNVKGNALPFFIKDIGKIYHYVRLMNPRIGSKQVSHQVFNTDRLIFEEEF</sequence>
<gene>
    <name evidence="2" type="ORF">S01H4_37976</name>
</gene>
<dbReference type="AlphaFoldDB" id="X1E5D9"/>
<dbReference type="EMBL" id="BART01020440">
    <property type="protein sequence ID" value="GAH03888.1"/>
    <property type="molecule type" value="Genomic_DNA"/>
</dbReference>
<comment type="caution">
    <text evidence="2">The sequence shown here is derived from an EMBL/GenBank/DDBJ whole genome shotgun (WGS) entry which is preliminary data.</text>
</comment>